<dbReference type="InterPro" id="IPR052734">
    <property type="entry name" value="Nod_factor_acetyltransferase"/>
</dbReference>
<dbReference type="KEGG" id="ahb:bsdtb5_17310"/>
<keyword evidence="1" id="KW-0812">Transmembrane</keyword>
<dbReference type="PANTHER" id="PTHR37312">
    <property type="entry name" value="MEMBRANE-BOUND ACYLTRANSFERASE YKRP-RELATED"/>
    <property type="match status" value="1"/>
</dbReference>
<dbReference type="EMBL" id="AP024169">
    <property type="protein sequence ID" value="BCN30436.1"/>
    <property type="molecule type" value="Genomic_DNA"/>
</dbReference>
<dbReference type="PANTHER" id="PTHR37312:SF1">
    <property type="entry name" value="MEMBRANE-BOUND ACYLTRANSFERASE YKRP-RELATED"/>
    <property type="match status" value="1"/>
</dbReference>
<feature type="transmembrane region" description="Helical" evidence="1">
    <location>
        <begin position="191"/>
        <end position="211"/>
    </location>
</feature>
<evidence type="ECO:0000313" key="3">
    <source>
        <dbReference type="EMBL" id="BCN30436.1"/>
    </source>
</evidence>
<protein>
    <submittedName>
        <fullName evidence="3">Acyltransferase</fullName>
    </submittedName>
</protein>
<evidence type="ECO:0000313" key="4">
    <source>
        <dbReference type="Proteomes" id="UP000595897"/>
    </source>
</evidence>
<feature type="transmembrane region" description="Helical" evidence="1">
    <location>
        <begin position="21"/>
        <end position="38"/>
    </location>
</feature>
<keyword evidence="3" id="KW-0012">Acyltransferase</keyword>
<dbReference type="AlphaFoldDB" id="A0A7R7EKU9"/>
<keyword evidence="1" id="KW-0472">Membrane</keyword>
<accession>A0A7R7EKU9</accession>
<keyword evidence="3" id="KW-0808">Transferase</keyword>
<gene>
    <name evidence="3" type="ORF">bsdtb5_17310</name>
</gene>
<dbReference type="InterPro" id="IPR002656">
    <property type="entry name" value="Acyl_transf_3_dom"/>
</dbReference>
<feature type="transmembrane region" description="Helical" evidence="1">
    <location>
        <begin position="140"/>
        <end position="156"/>
    </location>
</feature>
<keyword evidence="1" id="KW-1133">Transmembrane helix</keyword>
<feature type="transmembrane region" description="Helical" evidence="1">
    <location>
        <begin position="44"/>
        <end position="64"/>
    </location>
</feature>
<feature type="transmembrane region" description="Helical" evidence="1">
    <location>
        <begin position="296"/>
        <end position="314"/>
    </location>
</feature>
<evidence type="ECO:0000256" key="1">
    <source>
        <dbReference type="SAM" id="Phobius"/>
    </source>
</evidence>
<dbReference type="GO" id="GO:0016747">
    <property type="term" value="F:acyltransferase activity, transferring groups other than amino-acyl groups"/>
    <property type="evidence" value="ECO:0007669"/>
    <property type="project" value="InterPro"/>
</dbReference>
<feature type="transmembrane region" description="Helical" evidence="1">
    <location>
        <begin position="109"/>
        <end position="128"/>
    </location>
</feature>
<feature type="transmembrane region" description="Helical" evidence="1">
    <location>
        <begin position="162"/>
        <end position="179"/>
    </location>
</feature>
<evidence type="ECO:0000259" key="2">
    <source>
        <dbReference type="Pfam" id="PF01757"/>
    </source>
</evidence>
<proteinExistence type="predicted"/>
<name>A0A7R7EKU9_9FIRM</name>
<organism evidence="3 4">
    <name type="scientific">Anaeromicropila herbilytica</name>
    <dbReference type="NCBI Taxonomy" id="2785025"/>
    <lineage>
        <taxon>Bacteria</taxon>
        <taxon>Bacillati</taxon>
        <taxon>Bacillota</taxon>
        <taxon>Clostridia</taxon>
        <taxon>Lachnospirales</taxon>
        <taxon>Lachnospiraceae</taxon>
        <taxon>Anaeromicropila</taxon>
    </lineage>
</organism>
<sequence length="337" mass="39621">MEHSLIETKTRDYMFDNLKALLIYLVVIGHLLDTYHAPSKLFIVLYYFIYFFHMPAFIFITGYFSKNVKKCRNTAFERFFIPYLILNITSYIQYVYLFNKYHTGEKMELFYVFKSPLGVWFLLGVFIWRMALKDLIKIRFIVPLSFAVGVLAGIGTEFGEKMALGRLFALGPFFLLGYYANKKHVDKIRKIPKIVSIICLIIIIGIAYYLVMNDVMNKAPILFRKPYSRDHIMEDLKFRMVIYIIAIVMIGILLNLMSYKKTIFTNLGTKTLTVYVIHLFIVRVLDEHIIFPNQPILYAIYIFVGAAFITYLCSRNVCSLFYDKTIHSIERIVLKRK</sequence>
<feature type="transmembrane region" description="Helical" evidence="1">
    <location>
        <begin position="271"/>
        <end position="290"/>
    </location>
</feature>
<feature type="transmembrane region" description="Helical" evidence="1">
    <location>
        <begin position="240"/>
        <end position="259"/>
    </location>
</feature>
<keyword evidence="4" id="KW-1185">Reference proteome</keyword>
<dbReference type="Proteomes" id="UP000595897">
    <property type="component" value="Chromosome"/>
</dbReference>
<feature type="domain" description="Acyltransferase 3" evidence="2">
    <location>
        <begin position="15"/>
        <end position="314"/>
    </location>
</feature>
<reference evidence="3 4" key="1">
    <citation type="submission" date="2020-11" db="EMBL/GenBank/DDBJ databases">
        <title>Draft genome sequencing of a Lachnospiraceae strain isolated from anoxic soil subjected to BSD treatment.</title>
        <authorList>
            <person name="Uek A."/>
            <person name="Tonouchi A."/>
        </authorList>
    </citation>
    <scope>NUCLEOTIDE SEQUENCE [LARGE SCALE GENOMIC DNA]</scope>
    <source>
        <strain evidence="3 4">TB5</strain>
    </source>
</reference>
<feature type="transmembrane region" description="Helical" evidence="1">
    <location>
        <begin position="76"/>
        <end position="97"/>
    </location>
</feature>
<dbReference type="Pfam" id="PF01757">
    <property type="entry name" value="Acyl_transf_3"/>
    <property type="match status" value="1"/>
</dbReference>